<name>A0A0R2L3F1_9LACO</name>
<proteinExistence type="predicted"/>
<feature type="domain" description="HTH merR-type" evidence="1">
    <location>
        <begin position="25"/>
        <end position="93"/>
    </location>
</feature>
<sequence length="151" mass="17196">MARMMDEIGKPEWFRKLVSTDHVAMGIGDLSRATGVSPTQLRYWTDKNYIEVDEHAEGKHKYAYETIYKVRAIKSFLDDGFTLSAAVSRMAEHRAIVHALKHVVTDRIEDVEVDGNEHLFDFGPFDPDPTCHLLARVNESGTTFELQKKAD</sequence>
<accession>A0A0R2L3F1</accession>
<reference evidence="3 4" key="1">
    <citation type="journal article" date="2015" name="Genome Announc.">
        <title>Expanding the biotechnology potential of lactobacilli through comparative genomics of 213 strains and associated genera.</title>
        <authorList>
            <person name="Sun Z."/>
            <person name="Harris H.M."/>
            <person name="McCann A."/>
            <person name="Guo C."/>
            <person name="Argimon S."/>
            <person name="Zhang W."/>
            <person name="Yang X."/>
            <person name="Jeffery I.B."/>
            <person name="Cooney J.C."/>
            <person name="Kagawa T.F."/>
            <person name="Liu W."/>
            <person name="Song Y."/>
            <person name="Salvetti E."/>
            <person name="Wrobel A."/>
            <person name="Rasinkangas P."/>
            <person name="Parkhill J."/>
            <person name="Rea M.C."/>
            <person name="O'Sullivan O."/>
            <person name="Ritari J."/>
            <person name="Douillard F.P."/>
            <person name="Paul Ross R."/>
            <person name="Yang R."/>
            <person name="Briner A.E."/>
            <person name="Felis G.E."/>
            <person name="de Vos W.M."/>
            <person name="Barrangou R."/>
            <person name="Klaenhammer T.R."/>
            <person name="Caufield P.W."/>
            <person name="Cui Y."/>
            <person name="Zhang H."/>
            <person name="O'Toole P.W."/>
        </authorList>
    </citation>
    <scope>NUCLEOTIDE SEQUENCE [LARGE SCALE GENOMIC DNA]</scope>
    <source>
        <strain evidence="3 4">DSM 22696</strain>
    </source>
</reference>
<evidence type="ECO:0000313" key="3">
    <source>
        <dbReference type="EMBL" id="KRN96328.1"/>
    </source>
</evidence>
<protein>
    <submittedName>
        <fullName evidence="2">MerR family transcriptional regulator</fullName>
    </submittedName>
</protein>
<dbReference type="PATRIC" id="fig|348151.3.peg.1326"/>
<dbReference type="InterPro" id="IPR009061">
    <property type="entry name" value="DNA-bd_dom_put_sf"/>
</dbReference>
<gene>
    <name evidence="3" type="ORF">IV55_GL001289</name>
    <name evidence="2" type="ORF">LSI01_19310</name>
</gene>
<dbReference type="SMART" id="SM00422">
    <property type="entry name" value="HTH_MERR"/>
    <property type="match status" value="1"/>
</dbReference>
<evidence type="ECO:0000259" key="1">
    <source>
        <dbReference type="SMART" id="SM00422"/>
    </source>
</evidence>
<evidence type="ECO:0000313" key="4">
    <source>
        <dbReference type="Proteomes" id="UP000051139"/>
    </source>
</evidence>
<reference evidence="2 5" key="2">
    <citation type="submission" date="2019-07" db="EMBL/GenBank/DDBJ databases">
        <title>Whole genome shotgun sequence of Lactobacillus siliginis NBRC 101315.</title>
        <authorList>
            <person name="Hosoyama A."/>
            <person name="Uohara A."/>
            <person name="Ohji S."/>
            <person name="Ichikawa N."/>
        </authorList>
    </citation>
    <scope>NUCLEOTIDE SEQUENCE [LARGE SCALE GENOMIC DNA]</scope>
    <source>
        <strain evidence="2 5">NBRC 101315</strain>
    </source>
</reference>
<organism evidence="3 4">
    <name type="scientific">Furfurilactobacillus siliginis</name>
    <dbReference type="NCBI Taxonomy" id="348151"/>
    <lineage>
        <taxon>Bacteria</taxon>
        <taxon>Bacillati</taxon>
        <taxon>Bacillota</taxon>
        <taxon>Bacilli</taxon>
        <taxon>Lactobacillales</taxon>
        <taxon>Lactobacillaceae</taxon>
        <taxon>Furfurilactobacillus</taxon>
    </lineage>
</organism>
<dbReference type="SUPFAM" id="SSF46955">
    <property type="entry name" value="Putative DNA-binding domain"/>
    <property type="match status" value="1"/>
</dbReference>
<dbReference type="CDD" id="cd01105">
    <property type="entry name" value="HTH_GlnR-like"/>
    <property type="match status" value="1"/>
</dbReference>
<comment type="caution">
    <text evidence="3">The sequence shown here is derived from an EMBL/GenBank/DDBJ whole genome shotgun (WGS) entry which is preliminary data.</text>
</comment>
<dbReference type="Pfam" id="PF13411">
    <property type="entry name" value="MerR_1"/>
    <property type="match status" value="1"/>
</dbReference>
<dbReference type="EMBL" id="JQCB01000004">
    <property type="protein sequence ID" value="KRN96328.1"/>
    <property type="molecule type" value="Genomic_DNA"/>
</dbReference>
<dbReference type="AlphaFoldDB" id="A0A0R2L3F1"/>
<evidence type="ECO:0000313" key="5">
    <source>
        <dbReference type="Proteomes" id="UP000321429"/>
    </source>
</evidence>
<dbReference type="OrthoDB" id="9806513at2"/>
<evidence type="ECO:0000313" key="2">
    <source>
        <dbReference type="EMBL" id="GEK29620.1"/>
    </source>
</evidence>
<dbReference type="InterPro" id="IPR000551">
    <property type="entry name" value="MerR-type_HTH_dom"/>
</dbReference>
<dbReference type="RefSeq" id="WP_057809483.1">
    <property type="nucleotide sequence ID" value="NZ_BJUD01000081.1"/>
</dbReference>
<keyword evidence="4" id="KW-1185">Reference proteome</keyword>
<dbReference type="Proteomes" id="UP000051139">
    <property type="component" value="Unassembled WGS sequence"/>
</dbReference>
<dbReference type="Proteomes" id="UP000321429">
    <property type="component" value="Unassembled WGS sequence"/>
</dbReference>
<dbReference type="Gene3D" id="1.10.1660.10">
    <property type="match status" value="1"/>
</dbReference>
<dbReference type="STRING" id="348151.IV55_GL001289"/>
<dbReference type="EMBL" id="BJUD01000081">
    <property type="protein sequence ID" value="GEK29620.1"/>
    <property type="molecule type" value="Genomic_DNA"/>
</dbReference>
<dbReference type="GO" id="GO:0006355">
    <property type="term" value="P:regulation of DNA-templated transcription"/>
    <property type="evidence" value="ECO:0007669"/>
    <property type="project" value="InterPro"/>
</dbReference>
<dbReference type="GO" id="GO:0003677">
    <property type="term" value="F:DNA binding"/>
    <property type="evidence" value="ECO:0007669"/>
    <property type="project" value="InterPro"/>
</dbReference>